<name>A0A0E9QA35_ANGAN</name>
<dbReference type="EMBL" id="GBXM01095614">
    <property type="protein sequence ID" value="JAH12963.1"/>
    <property type="molecule type" value="Transcribed_RNA"/>
</dbReference>
<organism evidence="2">
    <name type="scientific">Anguilla anguilla</name>
    <name type="common">European freshwater eel</name>
    <name type="synonym">Muraena anguilla</name>
    <dbReference type="NCBI Taxonomy" id="7936"/>
    <lineage>
        <taxon>Eukaryota</taxon>
        <taxon>Metazoa</taxon>
        <taxon>Chordata</taxon>
        <taxon>Craniata</taxon>
        <taxon>Vertebrata</taxon>
        <taxon>Euteleostomi</taxon>
        <taxon>Actinopterygii</taxon>
        <taxon>Neopterygii</taxon>
        <taxon>Teleostei</taxon>
        <taxon>Anguilliformes</taxon>
        <taxon>Anguillidae</taxon>
        <taxon>Anguilla</taxon>
    </lineage>
</organism>
<proteinExistence type="predicted"/>
<feature type="compositionally biased region" description="Basic and acidic residues" evidence="1">
    <location>
        <begin position="1"/>
        <end position="10"/>
    </location>
</feature>
<feature type="region of interest" description="Disordered" evidence="1">
    <location>
        <begin position="1"/>
        <end position="22"/>
    </location>
</feature>
<sequence>MAGNRTRDLQVTRPAPFKWQRS</sequence>
<reference evidence="2" key="1">
    <citation type="submission" date="2014-11" db="EMBL/GenBank/DDBJ databases">
        <authorList>
            <person name="Amaro Gonzalez C."/>
        </authorList>
    </citation>
    <scope>NUCLEOTIDE SEQUENCE</scope>
</reference>
<protein>
    <submittedName>
        <fullName evidence="2">Uncharacterized protein</fullName>
    </submittedName>
</protein>
<evidence type="ECO:0000313" key="2">
    <source>
        <dbReference type="EMBL" id="JAH12963.1"/>
    </source>
</evidence>
<evidence type="ECO:0000256" key="1">
    <source>
        <dbReference type="SAM" id="MobiDB-lite"/>
    </source>
</evidence>
<dbReference type="AlphaFoldDB" id="A0A0E9QA35"/>
<accession>A0A0E9QA35</accession>
<reference evidence="2" key="2">
    <citation type="journal article" date="2015" name="Fish Shellfish Immunol.">
        <title>Early steps in the European eel (Anguilla anguilla)-Vibrio vulnificus interaction in the gills: Role of the RtxA13 toxin.</title>
        <authorList>
            <person name="Callol A."/>
            <person name="Pajuelo D."/>
            <person name="Ebbesson L."/>
            <person name="Teles M."/>
            <person name="MacKenzie S."/>
            <person name="Amaro C."/>
        </authorList>
    </citation>
    <scope>NUCLEOTIDE SEQUENCE</scope>
</reference>